<organism evidence="1 2">
    <name type="scientific">Rhizophagus irregularis</name>
    <dbReference type="NCBI Taxonomy" id="588596"/>
    <lineage>
        <taxon>Eukaryota</taxon>
        <taxon>Fungi</taxon>
        <taxon>Fungi incertae sedis</taxon>
        <taxon>Mucoromycota</taxon>
        <taxon>Glomeromycotina</taxon>
        <taxon>Glomeromycetes</taxon>
        <taxon>Glomerales</taxon>
        <taxon>Glomeraceae</taxon>
        <taxon>Rhizophagus</taxon>
    </lineage>
</organism>
<proteinExistence type="predicted"/>
<evidence type="ECO:0000313" key="1">
    <source>
        <dbReference type="EMBL" id="CAB5374030.1"/>
    </source>
</evidence>
<gene>
    <name evidence="1" type="ORF">CHRIB12_LOCUS14307</name>
</gene>
<accession>A0A915ZF67</accession>
<dbReference type="EMBL" id="CAGKOT010000032">
    <property type="protein sequence ID" value="CAB5374030.1"/>
    <property type="molecule type" value="Genomic_DNA"/>
</dbReference>
<dbReference type="Proteomes" id="UP000684084">
    <property type="component" value="Unassembled WGS sequence"/>
</dbReference>
<evidence type="ECO:0000313" key="2">
    <source>
        <dbReference type="Proteomes" id="UP000684084"/>
    </source>
</evidence>
<protein>
    <submittedName>
        <fullName evidence="1">Uncharacterized protein</fullName>
    </submittedName>
</protein>
<comment type="caution">
    <text evidence="1">The sequence shown here is derived from an EMBL/GenBank/DDBJ whole genome shotgun (WGS) entry which is preliminary data.</text>
</comment>
<dbReference type="AlphaFoldDB" id="A0A915ZF67"/>
<sequence>MYKYGNDFASPQKDKIIILNVYFTNLHNLHNKYRIINRVTCHKLNIGELMPCDSKNDSSTINPIANSFNSFPIKKGIKKIQRDI</sequence>
<dbReference type="OrthoDB" id="10269397at2759"/>
<reference evidence="1" key="1">
    <citation type="submission" date="2020-05" db="EMBL/GenBank/DDBJ databases">
        <authorList>
            <person name="Rincon C."/>
            <person name="Sanders R I."/>
            <person name="Robbins C."/>
            <person name="Chaturvedi A."/>
        </authorList>
    </citation>
    <scope>NUCLEOTIDE SEQUENCE</scope>
    <source>
        <strain evidence="1">CHB12</strain>
    </source>
</reference>
<name>A0A915ZF67_9GLOM</name>